<dbReference type="AlphaFoldDB" id="A0A432VYN8"/>
<dbReference type="Pfam" id="PF11981">
    <property type="entry name" value="DUF3482"/>
    <property type="match status" value="1"/>
</dbReference>
<name>A0A432VYN8_9GAMM</name>
<organism evidence="2 3">
    <name type="scientific">Aliidiomarina haloalkalitolerans</name>
    <dbReference type="NCBI Taxonomy" id="859059"/>
    <lineage>
        <taxon>Bacteria</taxon>
        <taxon>Pseudomonadati</taxon>
        <taxon>Pseudomonadota</taxon>
        <taxon>Gammaproteobacteria</taxon>
        <taxon>Alteromonadales</taxon>
        <taxon>Idiomarinaceae</taxon>
        <taxon>Aliidiomarina</taxon>
    </lineage>
</organism>
<dbReference type="EMBL" id="PIPI01000001">
    <property type="protein sequence ID" value="RUO21777.1"/>
    <property type="molecule type" value="Genomic_DNA"/>
</dbReference>
<dbReference type="PANTHER" id="PTHR42714:SF7">
    <property type="entry name" value="G DOMAIN-CONTAINING PROTEIN"/>
    <property type="match status" value="1"/>
</dbReference>
<dbReference type="GO" id="GO:0002098">
    <property type="term" value="P:tRNA wobble uridine modification"/>
    <property type="evidence" value="ECO:0007669"/>
    <property type="project" value="TreeGrafter"/>
</dbReference>
<dbReference type="InterPro" id="IPR006073">
    <property type="entry name" value="GTP-bd"/>
</dbReference>
<feature type="domain" description="G" evidence="1">
    <location>
        <begin position="6"/>
        <end position="154"/>
    </location>
</feature>
<dbReference type="Proteomes" id="UP000288212">
    <property type="component" value="Unassembled WGS sequence"/>
</dbReference>
<evidence type="ECO:0000313" key="3">
    <source>
        <dbReference type="Proteomes" id="UP000288212"/>
    </source>
</evidence>
<reference evidence="2 3" key="1">
    <citation type="journal article" date="2011" name="Front. Microbiol.">
        <title>Genomic signatures of strain selection and enhancement in Bacillus atrophaeus var. globigii, a historical biowarfare simulant.</title>
        <authorList>
            <person name="Gibbons H.S."/>
            <person name="Broomall S.M."/>
            <person name="McNew L.A."/>
            <person name="Daligault H."/>
            <person name="Chapman C."/>
            <person name="Bruce D."/>
            <person name="Karavis M."/>
            <person name="Krepps M."/>
            <person name="McGregor P.A."/>
            <person name="Hong C."/>
            <person name="Park K.H."/>
            <person name="Akmal A."/>
            <person name="Feldman A."/>
            <person name="Lin J.S."/>
            <person name="Chang W.E."/>
            <person name="Higgs B.W."/>
            <person name="Demirev P."/>
            <person name="Lindquist J."/>
            <person name="Liem A."/>
            <person name="Fochler E."/>
            <person name="Read T.D."/>
            <person name="Tapia R."/>
            <person name="Johnson S."/>
            <person name="Bishop-Lilly K.A."/>
            <person name="Detter C."/>
            <person name="Han C."/>
            <person name="Sozhamannan S."/>
            <person name="Rosenzweig C.N."/>
            <person name="Skowronski E.W."/>
        </authorList>
    </citation>
    <scope>NUCLEOTIDE SEQUENCE [LARGE SCALE GENOMIC DNA]</scope>
    <source>
        <strain evidence="2 3">AK5</strain>
    </source>
</reference>
<keyword evidence="3" id="KW-1185">Reference proteome</keyword>
<gene>
    <name evidence="2" type="ORF">CWE06_02715</name>
</gene>
<dbReference type="GO" id="GO:0030488">
    <property type="term" value="P:tRNA methylation"/>
    <property type="evidence" value="ECO:0007669"/>
    <property type="project" value="TreeGrafter"/>
</dbReference>
<sequence>MAEALQVCVVGHTNTGKTSFVRTLLQNTSFGEVSDRPSTTRDVRRAELKLGDDVVLEIFDTPGLEDGLGLYEYLQSLQTDQDRSRHNGPEQIRTFLQAPAAKDEFEQEAKVLRQLLQVDAAFYLIDCRDPVLPKYQDELDILRRCGKPILPVLNFTAHADQQSAAWQQALAQVNLHGWIEFDTVSLPEHGDSEIFQHLATLLPKHRTHLHTIQQQRQRQAQQRIIAARREISELLLDVAAYSERIASDELDQLSQITAAMEQRVVAREQRSVTAILQIFGFPANAATLQRLAVGQQAWQAPLFAPETLKEFGIKASKGIVTGGAAGAGFDLMVGGLSLGAGTVIGAAAGGLWQSWQQYGRRIKHAVQGHSEIHIQPEIIRLLAARQQQLVQALMRRGHAAITPLSLVNENAEFHEPARFKLFLARARAHPQWSTLNQEKFDDSLERSQCLRLLD</sequence>
<dbReference type="Pfam" id="PF01926">
    <property type="entry name" value="MMR_HSR1"/>
    <property type="match status" value="1"/>
</dbReference>
<dbReference type="GO" id="GO:0005525">
    <property type="term" value="F:GTP binding"/>
    <property type="evidence" value="ECO:0007669"/>
    <property type="project" value="InterPro"/>
</dbReference>
<accession>A0A432VYN8</accession>
<dbReference type="RefSeq" id="WP_126790920.1">
    <property type="nucleotide sequence ID" value="NZ_PIPI01000001.1"/>
</dbReference>
<dbReference type="GO" id="GO:0005829">
    <property type="term" value="C:cytosol"/>
    <property type="evidence" value="ECO:0007669"/>
    <property type="project" value="TreeGrafter"/>
</dbReference>
<protein>
    <submittedName>
        <fullName evidence="2">DUF3482 domain-containing protein</fullName>
    </submittedName>
</protein>
<dbReference type="InterPro" id="IPR027417">
    <property type="entry name" value="P-loop_NTPase"/>
</dbReference>
<evidence type="ECO:0000259" key="1">
    <source>
        <dbReference type="Pfam" id="PF01926"/>
    </source>
</evidence>
<proteinExistence type="predicted"/>
<dbReference type="InterPro" id="IPR021871">
    <property type="entry name" value="DUF3482"/>
</dbReference>
<dbReference type="Gene3D" id="3.40.50.300">
    <property type="entry name" value="P-loop containing nucleotide triphosphate hydrolases"/>
    <property type="match status" value="1"/>
</dbReference>
<dbReference type="OrthoDB" id="5406017at2"/>
<evidence type="ECO:0000313" key="2">
    <source>
        <dbReference type="EMBL" id="RUO21777.1"/>
    </source>
</evidence>
<dbReference type="SUPFAM" id="SSF52540">
    <property type="entry name" value="P-loop containing nucleoside triphosphate hydrolases"/>
    <property type="match status" value="1"/>
</dbReference>
<dbReference type="PANTHER" id="PTHR42714">
    <property type="entry name" value="TRNA MODIFICATION GTPASE GTPBP3"/>
    <property type="match status" value="1"/>
</dbReference>
<dbReference type="CDD" id="cd00882">
    <property type="entry name" value="Ras_like_GTPase"/>
    <property type="match status" value="1"/>
</dbReference>
<comment type="caution">
    <text evidence="2">The sequence shown here is derived from an EMBL/GenBank/DDBJ whole genome shotgun (WGS) entry which is preliminary data.</text>
</comment>